<dbReference type="Gene3D" id="3.30.70.270">
    <property type="match status" value="1"/>
</dbReference>
<feature type="domain" description="PAC" evidence="2">
    <location>
        <begin position="112"/>
        <end position="163"/>
    </location>
</feature>
<dbReference type="PROSITE" id="PS50887">
    <property type="entry name" value="GGDEF"/>
    <property type="match status" value="1"/>
</dbReference>
<dbReference type="SUPFAM" id="SSF55073">
    <property type="entry name" value="Nucleotide cyclase"/>
    <property type="match status" value="1"/>
</dbReference>
<dbReference type="Proteomes" id="UP001528673">
    <property type="component" value="Unassembled WGS sequence"/>
</dbReference>
<gene>
    <name evidence="5" type="ORF">PSQ40_19365</name>
</gene>
<dbReference type="InterPro" id="IPR000700">
    <property type="entry name" value="PAS-assoc_C"/>
</dbReference>
<dbReference type="InterPro" id="IPR000160">
    <property type="entry name" value="GGDEF_dom"/>
</dbReference>
<feature type="domain" description="PAS" evidence="1">
    <location>
        <begin position="167"/>
        <end position="202"/>
    </location>
</feature>
<dbReference type="Pfam" id="PF08447">
    <property type="entry name" value="PAS_3"/>
    <property type="match status" value="1"/>
</dbReference>
<dbReference type="NCBIfam" id="TIGR00254">
    <property type="entry name" value="GGDEF"/>
    <property type="match status" value="1"/>
</dbReference>
<feature type="domain" description="EAL" evidence="3">
    <location>
        <begin position="459"/>
        <end position="712"/>
    </location>
</feature>
<dbReference type="PANTHER" id="PTHR44757">
    <property type="entry name" value="DIGUANYLATE CYCLASE DGCP"/>
    <property type="match status" value="1"/>
</dbReference>
<dbReference type="SMART" id="SM00267">
    <property type="entry name" value="GGDEF"/>
    <property type="match status" value="1"/>
</dbReference>
<accession>A0ABT5N5A4</accession>
<dbReference type="SMART" id="SM00091">
    <property type="entry name" value="PAS"/>
    <property type="match status" value="2"/>
</dbReference>
<dbReference type="InterPro" id="IPR052155">
    <property type="entry name" value="Biofilm_reg_signaling"/>
</dbReference>
<dbReference type="InterPro" id="IPR029787">
    <property type="entry name" value="Nucleotide_cyclase"/>
</dbReference>
<evidence type="ECO:0000259" key="4">
    <source>
        <dbReference type="PROSITE" id="PS50887"/>
    </source>
</evidence>
<dbReference type="Gene3D" id="3.20.20.450">
    <property type="entry name" value="EAL domain"/>
    <property type="match status" value="1"/>
</dbReference>
<dbReference type="RefSeq" id="WP_273953528.1">
    <property type="nucleotide sequence ID" value="NZ_JAQSIP010000012.1"/>
</dbReference>
<evidence type="ECO:0000259" key="3">
    <source>
        <dbReference type="PROSITE" id="PS50883"/>
    </source>
</evidence>
<dbReference type="Pfam" id="PF00989">
    <property type="entry name" value="PAS"/>
    <property type="match status" value="1"/>
</dbReference>
<comment type="caution">
    <text evidence="5">The sequence shown here is derived from an EMBL/GenBank/DDBJ whole genome shotgun (WGS) entry which is preliminary data.</text>
</comment>
<dbReference type="CDD" id="cd01949">
    <property type="entry name" value="GGDEF"/>
    <property type="match status" value="1"/>
</dbReference>
<dbReference type="NCBIfam" id="TIGR00229">
    <property type="entry name" value="sensory_box"/>
    <property type="match status" value="1"/>
</dbReference>
<dbReference type="PANTHER" id="PTHR44757:SF2">
    <property type="entry name" value="BIOFILM ARCHITECTURE MAINTENANCE PROTEIN MBAA"/>
    <property type="match status" value="1"/>
</dbReference>
<dbReference type="PROSITE" id="PS50112">
    <property type="entry name" value="PAS"/>
    <property type="match status" value="1"/>
</dbReference>
<evidence type="ECO:0000313" key="5">
    <source>
        <dbReference type="EMBL" id="MDD0840744.1"/>
    </source>
</evidence>
<dbReference type="Pfam" id="PF00990">
    <property type="entry name" value="GGDEF"/>
    <property type="match status" value="1"/>
</dbReference>
<dbReference type="InterPro" id="IPR001633">
    <property type="entry name" value="EAL_dom"/>
</dbReference>
<dbReference type="SUPFAM" id="SSF141868">
    <property type="entry name" value="EAL domain-like"/>
    <property type="match status" value="1"/>
</dbReference>
<dbReference type="InterPro" id="IPR035919">
    <property type="entry name" value="EAL_sf"/>
</dbReference>
<dbReference type="SMART" id="SM00052">
    <property type="entry name" value="EAL"/>
    <property type="match status" value="1"/>
</dbReference>
<dbReference type="Pfam" id="PF00563">
    <property type="entry name" value="EAL"/>
    <property type="match status" value="1"/>
</dbReference>
<organism evidence="5 6">
    <name type="scientific">Curvibacter cyanobacteriorum</name>
    <dbReference type="NCBI Taxonomy" id="3026422"/>
    <lineage>
        <taxon>Bacteria</taxon>
        <taxon>Pseudomonadati</taxon>
        <taxon>Pseudomonadota</taxon>
        <taxon>Betaproteobacteria</taxon>
        <taxon>Burkholderiales</taxon>
        <taxon>Comamonadaceae</taxon>
        <taxon>Curvibacter</taxon>
    </lineage>
</organism>
<dbReference type="EMBL" id="JAQSIP010000012">
    <property type="protein sequence ID" value="MDD0840744.1"/>
    <property type="molecule type" value="Genomic_DNA"/>
</dbReference>
<protein>
    <submittedName>
        <fullName evidence="5">EAL domain-containing protein</fullName>
    </submittedName>
</protein>
<name>A0ABT5N5A4_9BURK</name>
<evidence type="ECO:0000313" key="6">
    <source>
        <dbReference type="Proteomes" id="UP001528673"/>
    </source>
</evidence>
<proteinExistence type="predicted"/>
<dbReference type="InterPro" id="IPR000014">
    <property type="entry name" value="PAS"/>
</dbReference>
<dbReference type="SUPFAM" id="SSF55785">
    <property type="entry name" value="PYP-like sensor domain (PAS domain)"/>
    <property type="match status" value="2"/>
</dbReference>
<dbReference type="InterPro" id="IPR043128">
    <property type="entry name" value="Rev_trsase/Diguanyl_cyclase"/>
</dbReference>
<dbReference type="PROSITE" id="PS50113">
    <property type="entry name" value="PAC"/>
    <property type="match status" value="1"/>
</dbReference>
<feature type="domain" description="GGDEF" evidence="4">
    <location>
        <begin position="317"/>
        <end position="450"/>
    </location>
</feature>
<dbReference type="InterPro" id="IPR013655">
    <property type="entry name" value="PAS_fold_3"/>
</dbReference>
<dbReference type="CDD" id="cd01948">
    <property type="entry name" value="EAL"/>
    <property type="match status" value="1"/>
</dbReference>
<evidence type="ECO:0000259" key="2">
    <source>
        <dbReference type="PROSITE" id="PS50113"/>
    </source>
</evidence>
<dbReference type="InterPro" id="IPR035965">
    <property type="entry name" value="PAS-like_dom_sf"/>
</dbReference>
<keyword evidence="6" id="KW-1185">Reference proteome</keyword>
<dbReference type="PROSITE" id="PS50883">
    <property type="entry name" value="EAL"/>
    <property type="match status" value="1"/>
</dbReference>
<sequence>MNHELGFAALMPAQLVSVSMPSPGTVDHSVAECSLLEKIAGRVPGIIFKFKLMPDGRSCFPYMSAAVTRMYNGITPEQLELDATPFFAFRHPDDAQALVASVLRSAQTLSPWDHEYRLILPEVGVVWRHGNGLPERQPDGSVAWFGFITDITERKRTENQLRVASVVFESSGEAMAVVDPQGRMQAVNQAMVTLTGFSRQALQSAPLSTVVGGLTPDLALTDVLAEMGSHWQGACLGWRSDGRSFAAWLRLKSADWVEIGSQAAVLIATLSDRSPLPLSSSHSANGSGLDPLTALVSRRLMVERTRCAIEFASAMRHPMALIYIDLDYFMEVNNMFGHQVGDQLLQEVAQRLKACAGKTDTVARMGGDEFAVLLQRKGAVTAAEEMVKQFVSLLSEPFYLGGEEIFVTASIGIVEYPKDAQDVNDLLVCADRSVYQAKEEGRNKVQHFDDQMLAKARRRRRISDALRVALPQQQFSLVYQPIVDLQTRKVVKAEALIRWQCPKLPGVGPAEFIPVAEDLGLIQEIGEWVFQQVALMARDINMQLAEPIQISINKSARQLTAGDSSALWLERLASLNVPAHWIGVEITETLLLDGRPSVQNALWRLRQGGVQLSLDDFGTGYSAMSYLLRFELDYIKIDQSFIRDVVRPRGRAIVEAIVVMAHKLGLRVIAEGVEDQRVLSILQEMGCDYVQGYYFSPPLAQADFLSWVQRESVWVG</sequence>
<dbReference type="InterPro" id="IPR013767">
    <property type="entry name" value="PAS_fold"/>
</dbReference>
<dbReference type="CDD" id="cd00130">
    <property type="entry name" value="PAS"/>
    <property type="match status" value="1"/>
</dbReference>
<reference evidence="5 6" key="1">
    <citation type="submission" date="2023-02" db="EMBL/GenBank/DDBJ databases">
        <title>Bacterial whole genomic sequence of Curvibacter sp. HBC61.</title>
        <authorList>
            <person name="Le V."/>
            <person name="Ko S.-R."/>
            <person name="Ahn C.-Y."/>
            <person name="Oh H.-M."/>
        </authorList>
    </citation>
    <scope>NUCLEOTIDE SEQUENCE [LARGE SCALE GENOMIC DNA]</scope>
    <source>
        <strain evidence="5 6">HBC61</strain>
    </source>
</reference>
<evidence type="ECO:0000259" key="1">
    <source>
        <dbReference type="PROSITE" id="PS50112"/>
    </source>
</evidence>
<dbReference type="Gene3D" id="3.30.450.20">
    <property type="entry name" value="PAS domain"/>
    <property type="match status" value="2"/>
</dbReference>